<name>A0AAD1UB53_EUPCR</name>
<dbReference type="EMBL" id="CAMPGE010004762">
    <property type="protein sequence ID" value="CAI2363609.1"/>
    <property type="molecule type" value="Genomic_DNA"/>
</dbReference>
<sequence>MKENKGQSPKKLKFHFPEQNLNEKIYGNQIYMQENLDGLSPNMANNIFDNFEASHQETFNENNRGHCMQNLSPSWKTQRDSGGWSKIFKIFISPPSVGILQEVLKGKEDKRRLTKVCKLYKKLNKSLNKRKIGSIQEQFDSPFTQNPNFPTISEDPQKHPVKIMEDLSLYNKQNMNNFVQSKYSRFKEDNYDEIQLWKGQKSQRAIGKARRSSCCCTYCGKEKYLNDVKWRIKELTYEPEKDSEEDPEDCNISEFSSSTLDKKNAMTSTYKTRNIEPKRNSVIDWKHKLIKIKRCNRNPRRTIVTSHPNGSLRRYNQVSSSLNKGVAGYHETLKPHGLLDKILSSASVTTNTHTANEVSQTNSQREFDPYSRYDCDFIHNNKLVVPAVRRCKPYCSTKEIAKIYSTHDEYYVQPERNAQKTVPFKKRKKSRIKLMSPLLKRKRISRVRISQSRNRYKELKAIYSLNS</sequence>
<proteinExistence type="predicted"/>
<dbReference type="AlphaFoldDB" id="A0AAD1UB53"/>
<reference evidence="1" key="1">
    <citation type="submission" date="2023-07" db="EMBL/GenBank/DDBJ databases">
        <authorList>
            <consortium name="AG Swart"/>
            <person name="Singh M."/>
            <person name="Singh A."/>
            <person name="Seah K."/>
            <person name="Emmerich C."/>
        </authorList>
    </citation>
    <scope>NUCLEOTIDE SEQUENCE</scope>
    <source>
        <strain evidence="1">DP1</strain>
    </source>
</reference>
<evidence type="ECO:0000313" key="1">
    <source>
        <dbReference type="EMBL" id="CAI2363609.1"/>
    </source>
</evidence>
<organism evidence="1 2">
    <name type="scientific">Euplotes crassus</name>
    <dbReference type="NCBI Taxonomy" id="5936"/>
    <lineage>
        <taxon>Eukaryota</taxon>
        <taxon>Sar</taxon>
        <taxon>Alveolata</taxon>
        <taxon>Ciliophora</taxon>
        <taxon>Intramacronucleata</taxon>
        <taxon>Spirotrichea</taxon>
        <taxon>Hypotrichia</taxon>
        <taxon>Euplotida</taxon>
        <taxon>Euplotidae</taxon>
        <taxon>Moneuplotes</taxon>
    </lineage>
</organism>
<gene>
    <name evidence="1" type="ORF">ECRASSUSDP1_LOCUS4945</name>
</gene>
<accession>A0AAD1UB53</accession>
<protein>
    <submittedName>
        <fullName evidence="1">Uncharacterized protein</fullName>
    </submittedName>
</protein>
<evidence type="ECO:0000313" key="2">
    <source>
        <dbReference type="Proteomes" id="UP001295684"/>
    </source>
</evidence>
<dbReference type="Proteomes" id="UP001295684">
    <property type="component" value="Unassembled WGS sequence"/>
</dbReference>
<keyword evidence="2" id="KW-1185">Reference proteome</keyword>
<comment type="caution">
    <text evidence="1">The sequence shown here is derived from an EMBL/GenBank/DDBJ whole genome shotgun (WGS) entry which is preliminary data.</text>
</comment>